<name>A0AA39KC47_ARMTA</name>
<sequence length="112" mass="12311">MGGHECAPVYTKVSLMYKGRRMGVLVDTHRVPDSILSSLVSVSSTSLIILLVVVVLAYINETFLIYINYCCGSVMLPTWLLSTQSDANMWSTLLGTHGSKKQFEVIPSTILV</sequence>
<proteinExistence type="predicted"/>
<evidence type="ECO:0000313" key="2">
    <source>
        <dbReference type="EMBL" id="KAK0458436.1"/>
    </source>
</evidence>
<comment type="caution">
    <text evidence="2">The sequence shown here is derived from an EMBL/GenBank/DDBJ whole genome shotgun (WGS) entry which is preliminary data.</text>
</comment>
<gene>
    <name evidence="2" type="ORF">EV420DRAFT_1642782</name>
</gene>
<keyword evidence="1" id="KW-0812">Transmembrane</keyword>
<feature type="transmembrane region" description="Helical" evidence="1">
    <location>
        <begin position="63"/>
        <end position="81"/>
    </location>
</feature>
<keyword evidence="1" id="KW-1133">Transmembrane helix</keyword>
<feature type="transmembrane region" description="Helical" evidence="1">
    <location>
        <begin position="35"/>
        <end position="56"/>
    </location>
</feature>
<dbReference type="RefSeq" id="XP_060330706.1">
    <property type="nucleotide sequence ID" value="XM_060477410.1"/>
</dbReference>
<accession>A0AA39KC47</accession>
<keyword evidence="1" id="KW-0472">Membrane</keyword>
<reference evidence="2" key="1">
    <citation type="submission" date="2023-06" db="EMBL/GenBank/DDBJ databases">
        <authorList>
            <consortium name="Lawrence Berkeley National Laboratory"/>
            <person name="Ahrendt S."/>
            <person name="Sahu N."/>
            <person name="Indic B."/>
            <person name="Wong-Bajracharya J."/>
            <person name="Merenyi Z."/>
            <person name="Ke H.-M."/>
            <person name="Monk M."/>
            <person name="Kocsube S."/>
            <person name="Drula E."/>
            <person name="Lipzen A."/>
            <person name="Balint B."/>
            <person name="Henrissat B."/>
            <person name="Andreopoulos B."/>
            <person name="Martin F.M."/>
            <person name="Harder C.B."/>
            <person name="Rigling D."/>
            <person name="Ford K.L."/>
            <person name="Foster G.D."/>
            <person name="Pangilinan J."/>
            <person name="Papanicolaou A."/>
            <person name="Barry K."/>
            <person name="LaButti K."/>
            <person name="Viragh M."/>
            <person name="Koriabine M."/>
            <person name="Yan M."/>
            <person name="Riley R."/>
            <person name="Champramary S."/>
            <person name="Plett K.L."/>
            <person name="Tsai I.J."/>
            <person name="Slot J."/>
            <person name="Sipos G."/>
            <person name="Plett J."/>
            <person name="Nagy L.G."/>
            <person name="Grigoriev I.V."/>
        </authorList>
    </citation>
    <scope>NUCLEOTIDE SEQUENCE</scope>
    <source>
        <strain evidence="2">CCBAS 213</strain>
    </source>
</reference>
<organism evidence="2 3">
    <name type="scientific">Armillaria tabescens</name>
    <name type="common">Ringless honey mushroom</name>
    <name type="synonym">Agaricus tabescens</name>
    <dbReference type="NCBI Taxonomy" id="1929756"/>
    <lineage>
        <taxon>Eukaryota</taxon>
        <taxon>Fungi</taxon>
        <taxon>Dikarya</taxon>
        <taxon>Basidiomycota</taxon>
        <taxon>Agaricomycotina</taxon>
        <taxon>Agaricomycetes</taxon>
        <taxon>Agaricomycetidae</taxon>
        <taxon>Agaricales</taxon>
        <taxon>Marasmiineae</taxon>
        <taxon>Physalacriaceae</taxon>
        <taxon>Desarmillaria</taxon>
    </lineage>
</organism>
<dbReference type="GeneID" id="85360958"/>
<dbReference type="Proteomes" id="UP001175211">
    <property type="component" value="Unassembled WGS sequence"/>
</dbReference>
<dbReference type="EMBL" id="JAUEPS010000017">
    <property type="protein sequence ID" value="KAK0458436.1"/>
    <property type="molecule type" value="Genomic_DNA"/>
</dbReference>
<protein>
    <submittedName>
        <fullName evidence="2">Uncharacterized protein</fullName>
    </submittedName>
</protein>
<keyword evidence="3" id="KW-1185">Reference proteome</keyword>
<evidence type="ECO:0000313" key="3">
    <source>
        <dbReference type="Proteomes" id="UP001175211"/>
    </source>
</evidence>
<dbReference type="AlphaFoldDB" id="A0AA39KC47"/>
<evidence type="ECO:0000256" key="1">
    <source>
        <dbReference type="SAM" id="Phobius"/>
    </source>
</evidence>